<comment type="similarity">
    <text evidence="2 13">Belongs to the sodium:solute symporter (SSF) (TC 2.A.21) family.</text>
</comment>
<accession>A0A397RMV5</accession>
<dbReference type="GO" id="GO:0005298">
    <property type="term" value="F:proline:sodium symporter activity"/>
    <property type="evidence" value="ECO:0007669"/>
    <property type="project" value="TreeGrafter"/>
</dbReference>
<feature type="transmembrane region" description="Helical" evidence="14">
    <location>
        <begin position="6"/>
        <end position="24"/>
    </location>
</feature>
<dbReference type="PANTHER" id="PTHR48086">
    <property type="entry name" value="SODIUM/PROLINE SYMPORTER-RELATED"/>
    <property type="match status" value="1"/>
</dbReference>
<dbReference type="EMBL" id="QXEV01000019">
    <property type="protein sequence ID" value="RIA75453.1"/>
    <property type="molecule type" value="Genomic_DNA"/>
</dbReference>
<feature type="transmembrane region" description="Helical" evidence="14">
    <location>
        <begin position="237"/>
        <end position="254"/>
    </location>
</feature>
<dbReference type="InterPro" id="IPR038377">
    <property type="entry name" value="Na/Glc_symporter_sf"/>
</dbReference>
<dbReference type="AlphaFoldDB" id="A0A397RMV5"/>
<comment type="catalytic activity">
    <reaction evidence="12">
        <text>L-proline(in) + Na(+)(in) = L-proline(out) + Na(+)(out)</text>
        <dbReference type="Rhea" id="RHEA:28967"/>
        <dbReference type="ChEBI" id="CHEBI:29101"/>
        <dbReference type="ChEBI" id="CHEBI:60039"/>
    </reaction>
</comment>
<keyword evidence="11" id="KW-0739">Sodium transport</keyword>
<evidence type="ECO:0000313" key="15">
    <source>
        <dbReference type="EMBL" id="RIA75453.1"/>
    </source>
</evidence>
<organism evidence="15 16">
    <name type="scientific">Anaeroplasma bactoclasticum</name>
    <dbReference type="NCBI Taxonomy" id="2088"/>
    <lineage>
        <taxon>Bacteria</taxon>
        <taxon>Bacillati</taxon>
        <taxon>Mycoplasmatota</taxon>
        <taxon>Mollicutes</taxon>
        <taxon>Anaeroplasmatales</taxon>
        <taxon>Anaeroplasmataceae</taxon>
        <taxon>Anaeroplasma</taxon>
    </lineage>
</organism>
<feature type="transmembrane region" description="Helical" evidence="14">
    <location>
        <begin position="394"/>
        <end position="415"/>
    </location>
</feature>
<evidence type="ECO:0000256" key="4">
    <source>
        <dbReference type="ARBA" id="ARBA00022475"/>
    </source>
</evidence>
<feature type="transmembrane region" description="Helical" evidence="14">
    <location>
        <begin position="158"/>
        <end position="177"/>
    </location>
</feature>
<keyword evidence="3" id="KW-0813">Transport</keyword>
<reference evidence="15 16" key="1">
    <citation type="submission" date="2018-08" db="EMBL/GenBank/DDBJ databases">
        <title>Genomic Encyclopedia of Archaeal and Bacterial Type Strains, Phase II (KMG-II): from individual species to whole genera.</title>
        <authorList>
            <person name="Goeker M."/>
        </authorList>
    </citation>
    <scope>NUCLEOTIDE SEQUENCE [LARGE SCALE GENOMIC DNA]</scope>
    <source>
        <strain evidence="15 16">ATCC 27112</strain>
    </source>
</reference>
<gene>
    <name evidence="15" type="ORF">EI71_01490</name>
</gene>
<protein>
    <submittedName>
        <fullName evidence="15">SSS family solute:Na+ symporter</fullName>
    </submittedName>
</protein>
<comment type="caution">
    <text evidence="15">The sequence shown here is derived from an EMBL/GenBank/DDBJ whole genome shotgun (WGS) entry which is preliminary data.</text>
</comment>
<feature type="transmembrane region" description="Helical" evidence="14">
    <location>
        <begin position="364"/>
        <end position="382"/>
    </location>
</feature>
<evidence type="ECO:0000256" key="10">
    <source>
        <dbReference type="ARBA" id="ARBA00023136"/>
    </source>
</evidence>
<keyword evidence="5 14" id="KW-0812">Transmembrane</keyword>
<evidence type="ECO:0000256" key="1">
    <source>
        <dbReference type="ARBA" id="ARBA00004651"/>
    </source>
</evidence>
<dbReference type="InParanoid" id="A0A397RMV5"/>
<keyword evidence="7 14" id="KW-1133">Transmembrane helix</keyword>
<evidence type="ECO:0000256" key="12">
    <source>
        <dbReference type="ARBA" id="ARBA00033708"/>
    </source>
</evidence>
<evidence type="ECO:0000256" key="8">
    <source>
        <dbReference type="ARBA" id="ARBA00023053"/>
    </source>
</evidence>
<dbReference type="InterPro" id="IPR001734">
    <property type="entry name" value="Na/solute_symporter"/>
</dbReference>
<dbReference type="Gene3D" id="1.20.1730.10">
    <property type="entry name" value="Sodium/glucose cotransporter"/>
    <property type="match status" value="1"/>
</dbReference>
<evidence type="ECO:0000256" key="14">
    <source>
        <dbReference type="SAM" id="Phobius"/>
    </source>
</evidence>
<dbReference type="Proteomes" id="UP000266506">
    <property type="component" value="Unassembled WGS sequence"/>
</dbReference>
<keyword evidence="16" id="KW-1185">Reference proteome</keyword>
<feature type="transmembrane region" description="Helical" evidence="14">
    <location>
        <begin position="427"/>
        <end position="446"/>
    </location>
</feature>
<dbReference type="InterPro" id="IPR050277">
    <property type="entry name" value="Sodium:Solute_Symporter"/>
</dbReference>
<dbReference type="GO" id="GO:0015824">
    <property type="term" value="P:proline transport"/>
    <property type="evidence" value="ECO:0007669"/>
    <property type="project" value="TreeGrafter"/>
</dbReference>
<sequence length="531" mass="57237">MDLAIKIIFIVLFFAVTLYIGYYCRRKATTSQDFVLGGRNVGPWLSAFAYGTSYFSAVVFIGYAGSFGYAFGVSAFWIGIGNALVGSFLAWAVLGRKTRIMTQHLNSSTMPEFFGKRFNSKPLKIAASIIIFVFLVPYTAALYNGLSYLFQVCFSDAVPYWVWILIISIATGAYVIVGGLMSTAINSAIQGVIMLIGISLVVIFSLQLNGGLMGSMEALATGANGGWVFASLFGPDPVHLFFVIILTSLGCWGLPQMVGKFYSIKNEGQIRKGSIISTVFALVVAGGCYFLGGFGRIFAAEKSATIIPEIVSKLNVVIVAIVIVLVLAASMSTLSGLVHTSAATVTFDLIGSKKEVSEVTKMKLLKIFVVFFIAVSAALAAFQTYGPKELTKDIASLMGISWGAISGAFIGPFFYGLYWKKTTKASVWASFIAGVVISIVSLILSLTGANCKLSANNILWFDFADSIYMGVLAMVVSFIIVPIASKFTQKPENVDQIFACYERKVIVPEGEVLVDSKDKIAVEEVKEEASI</sequence>
<feature type="transmembrane region" description="Helical" evidence="14">
    <location>
        <begin position="189"/>
        <end position="208"/>
    </location>
</feature>
<evidence type="ECO:0000256" key="11">
    <source>
        <dbReference type="ARBA" id="ARBA00023201"/>
    </source>
</evidence>
<evidence type="ECO:0000256" key="2">
    <source>
        <dbReference type="ARBA" id="ARBA00006434"/>
    </source>
</evidence>
<dbReference type="OrthoDB" id="9810181at2"/>
<evidence type="ECO:0000256" key="13">
    <source>
        <dbReference type="RuleBase" id="RU362091"/>
    </source>
</evidence>
<dbReference type="GO" id="GO:0015193">
    <property type="term" value="F:L-proline transmembrane transporter activity"/>
    <property type="evidence" value="ECO:0007669"/>
    <property type="project" value="TreeGrafter"/>
</dbReference>
<dbReference type="PROSITE" id="PS50283">
    <property type="entry name" value="NA_SOLUT_SYMP_3"/>
    <property type="match status" value="1"/>
</dbReference>
<feature type="transmembrane region" description="Helical" evidence="14">
    <location>
        <begin position="44"/>
        <end position="63"/>
    </location>
</feature>
<evidence type="ECO:0000313" key="16">
    <source>
        <dbReference type="Proteomes" id="UP000266506"/>
    </source>
</evidence>
<feature type="transmembrane region" description="Helical" evidence="14">
    <location>
        <begin position="275"/>
        <end position="298"/>
    </location>
</feature>
<keyword evidence="6" id="KW-0769">Symport</keyword>
<evidence type="ECO:0000256" key="3">
    <source>
        <dbReference type="ARBA" id="ARBA00022448"/>
    </source>
</evidence>
<evidence type="ECO:0000256" key="6">
    <source>
        <dbReference type="ARBA" id="ARBA00022847"/>
    </source>
</evidence>
<keyword evidence="9" id="KW-0406">Ion transport</keyword>
<keyword evidence="8" id="KW-0915">Sodium</keyword>
<dbReference type="Pfam" id="PF00474">
    <property type="entry name" value="SSF"/>
    <property type="match status" value="1"/>
</dbReference>
<feature type="transmembrane region" description="Helical" evidence="14">
    <location>
        <begin position="69"/>
        <end position="94"/>
    </location>
</feature>
<evidence type="ECO:0000256" key="7">
    <source>
        <dbReference type="ARBA" id="ARBA00022989"/>
    </source>
</evidence>
<dbReference type="RefSeq" id="WP_119016605.1">
    <property type="nucleotide sequence ID" value="NZ_QXEV01000019.1"/>
</dbReference>
<feature type="transmembrane region" description="Helical" evidence="14">
    <location>
        <begin position="466"/>
        <end position="484"/>
    </location>
</feature>
<keyword evidence="4" id="KW-1003">Cell membrane</keyword>
<comment type="subcellular location">
    <subcellularLocation>
        <location evidence="1">Cell membrane</location>
        <topology evidence="1">Multi-pass membrane protein</topology>
    </subcellularLocation>
</comment>
<feature type="transmembrane region" description="Helical" evidence="14">
    <location>
        <begin position="318"/>
        <end position="343"/>
    </location>
</feature>
<dbReference type="PANTHER" id="PTHR48086:SF3">
    <property type="entry name" value="SODIUM_PROLINE SYMPORTER"/>
    <property type="match status" value="1"/>
</dbReference>
<proteinExistence type="inferred from homology"/>
<evidence type="ECO:0000256" key="9">
    <source>
        <dbReference type="ARBA" id="ARBA00023065"/>
    </source>
</evidence>
<name>A0A397RMV5_9MOLU</name>
<dbReference type="FunCoup" id="A0A397RMV5">
    <property type="interactions" value="156"/>
</dbReference>
<feature type="transmembrane region" description="Helical" evidence="14">
    <location>
        <begin position="125"/>
        <end position="146"/>
    </location>
</feature>
<dbReference type="GO" id="GO:0005886">
    <property type="term" value="C:plasma membrane"/>
    <property type="evidence" value="ECO:0007669"/>
    <property type="project" value="UniProtKB-SubCell"/>
</dbReference>
<keyword evidence="10 14" id="KW-0472">Membrane</keyword>
<evidence type="ECO:0000256" key="5">
    <source>
        <dbReference type="ARBA" id="ARBA00022692"/>
    </source>
</evidence>